<dbReference type="EMBL" id="CP013691">
    <property type="protein sequence ID" value="ALU28438.1"/>
    <property type="molecule type" value="Genomic_DNA"/>
</dbReference>
<sequence>MSCSSDDNTDRNPVDIIDKDNTILKGNWEFVEYLYMDSANNIIQEVPASNNGGCGKDKLEIKDEFFIYNFPVLIEEECKEESLAFQYEIKGKEIINLTHPKVGTHVEEVVVVNEAWLSIRESGDDVDYRVFKGELPPNTKYIRYEYKKIIN</sequence>
<gene>
    <name evidence="1" type="ORF">AS202_19855</name>
</gene>
<evidence type="ECO:0000313" key="1">
    <source>
        <dbReference type="EMBL" id="ALU28438.1"/>
    </source>
</evidence>
<accession>A0AAI8G732</accession>
<geneLocation type="plasmid" evidence="1 2">
    <name>p63039</name>
</geneLocation>
<keyword evidence="1" id="KW-0614">Plasmid</keyword>
<proteinExistence type="predicted"/>
<dbReference type="Proteomes" id="UP000069030">
    <property type="component" value="Plasmid p63039"/>
</dbReference>
<name>A0AAI8G732_9FLAO</name>
<dbReference type="KEGG" id="mod:AS202_19855"/>
<protein>
    <submittedName>
        <fullName evidence="1">Uncharacterized protein</fullName>
    </submittedName>
</protein>
<dbReference type="AlphaFoldDB" id="A0AAI8G732"/>
<evidence type="ECO:0000313" key="2">
    <source>
        <dbReference type="Proteomes" id="UP000069030"/>
    </source>
</evidence>
<organism evidence="1 2">
    <name type="scientific">Myroides odoratimimus</name>
    <dbReference type="NCBI Taxonomy" id="76832"/>
    <lineage>
        <taxon>Bacteria</taxon>
        <taxon>Pseudomonadati</taxon>
        <taxon>Bacteroidota</taxon>
        <taxon>Flavobacteriia</taxon>
        <taxon>Flavobacteriales</taxon>
        <taxon>Flavobacteriaceae</taxon>
        <taxon>Myroides</taxon>
    </lineage>
</organism>
<reference evidence="2" key="1">
    <citation type="journal article" date="2016" name="J. Zhejiang Univ. Sci. B">
        <title>Antibiotic resistance mechanisms of Myroides sp.</title>
        <authorList>
            <person name="Hu S."/>
            <person name="Yuan S."/>
            <person name="Qu H."/>
            <person name="Jiang T."/>
            <person name="Zhou Y."/>
            <person name="Wang M."/>
            <person name="Ming D."/>
        </authorList>
    </citation>
    <scope>NUCLEOTIDE SEQUENCE [LARGE SCALE GENOMIC DNA]</scope>
    <source>
        <strain evidence="2">PR63039</strain>
    </source>
</reference>